<name>A0A1H3PMY3_9BACI</name>
<reference evidence="6" key="1">
    <citation type="submission" date="2016-10" db="EMBL/GenBank/DDBJ databases">
        <authorList>
            <person name="Varghese N."/>
            <person name="Submissions S."/>
        </authorList>
    </citation>
    <scope>NUCLEOTIDE SEQUENCE [LARGE SCALE GENOMIC DNA]</scope>
    <source>
        <strain evidence="6">SP</strain>
    </source>
</reference>
<keyword evidence="2 5" id="KW-0238">DNA-binding</keyword>
<evidence type="ECO:0000256" key="1">
    <source>
        <dbReference type="ARBA" id="ARBA00023015"/>
    </source>
</evidence>
<evidence type="ECO:0000259" key="4">
    <source>
        <dbReference type="PROSITE" id="PS01124"/>
    </source>
</evidence>
<dbReference type="Gene3D" id="2.60.120.10">
    <property type="entry name" value="Jelly Rolls"/>
    <property type="match status" value="1"/>
</dbReference>
<accession>A0A1H3PMY3</accession>
<dbReference type="InterPro" id="IPR009057">
    <property type="entry name" value="Homeodomain-like_sf"/>
</dbReference>
<dbReference type="SMART" id="SM00342">
    <property type="entry name" value="HTH_ARAC"/>
    <property type="match status" value="1"/>
</dbReference>
<dbReference type="InterPro" id="IPR018062">
    <property type="entry name" value="HTH_AraC-typ_CS"/>
</dbReference>
<dbReference type="PANTHER" id="PTHR43280">
    <property type="entry name" value="ARAC-FAMILY TRANSCRIPTIONAL REGULATOR"/>
    <property type="match status" value="1"/>
</dbReference>
<dbReference type="PRINTS" id="PR00032">
    <property type="entry name" value="HTHARAC"/>
</dbReference>
<sequence length="291" mass="34631">MEIITFKIPPAPIFIKGGKATFRIGEKHFHRVFHIFDFIYVSKGTLYMKEGNNEYALKEGQYLFLSPGKAHGGYKGCVEETEYYWIHFTLEQSFEHMEKKEFDWWDIMVKDSTITESAEYNLHLPNYGTFRNEHRGEEAFIKIIELNQSSNPADKLRQQLYFYELMIELQQDAIDLPSSAQSVTDQMIQYIKQHYQEEQFTIRQMAKDLLYHPDYLTRCMKKMLGMTPVQYLNYYRIAMAKAKLVHEHLNLTTIARECGFSDVGYFSRIFKKREGITPGQYRRMRKDYDDK</sequence>
<dbReference type="InterPro" id="IPR003313">
    <property type="entry name" value="AraC-bd"/>
</dbReference>
<dbReference type="EMBL" id="FNPI01000005">
    <property type="protein sequence ID" value="SDZ02301.1"/>
    <property type="molecule type" value="Genomic_DNA"/>
</dbReference>
<dbReference type="OrthoDB" id="192171at2"/>
<dbReference type="GO" id="GO:0003700">
    <property type="term" value="F:DNA-binding transcription factor activity"/>
    <property type="evidence" value="ECO:0007669"/>
    <property type="project" value="InterPro"/>
</dbReference>
<organism evidence="5 6">
    <name type="scientific">Evansella caseinilytica</name>
    <dbReference type="NCBI Taxonomy" id="1503961"/>
    <lineage>
        <taxon>Bacteria</taxon>
        <taxon>Bacillati</taxon>
        <taxon>Bacillota</taxon>
        <taxon>Bacilli</taxon>
        <taxon>Bacillales</taxon>
        <taxon>Bacillaceae</taxon>
        <taxon>Evansella</taxon>
    </lineage>
</organism>
<keyword evidence="1" id="KW-0805">Transcription regulation</keyword>
<evidence type="ECO:0000313" key="5">
    <source>
        <dbReference type="EMBL" id="SDZ02301.1"/>
    </source>
</evidence>
<dbReference type="PROSITE" id="PS01124">
    <property type="entry name" value="HTH_ARAC_FAMILY_2"/>
    <property type="match status" value="1"/>
</dbReference>
<gene>
    <name evidence="5" type="ORF">SAMN05421736_105118</name>
</gene>
<keyword evidence="6" id="KW-1185">Reference proteome</keyword>
<dbReference type="Gene3D" id="1.10.10.60">
    <property type="entry name" value="Homeodomain-like"/>
    <property type="match status" value="2"/>
</dbReference>
<evidence type="ECO:0000313" key="6">
    <source>
        <dbReference type="Proteomes" id="UP000198935"/>
    </source>
</evidence>
<proteinExistence type="predicted"/>
<dbReference type="InterPro" id="IPR020449">
    <property type="entry name" value="Tscrpt_reg_AraC-type_HTH"/>
</dbReference>
<protein>
    <submittedName>
        <fullName evidence="5">AraC-type DNA-binding protein</fullName>
    </submittedName>
</protein>
<dbReference type="InterPro" id="IPR014710">
    <property type="entry name" value="RmlC-like_jellyroll"/>
</dbReference>
<dbReference type="Pfam" id="PF12833">
    <property type="entry name" value="HTH_18"/>
    <property type="match status" value="1"/>
</dbReference>
<dbReference type="Pfam" id="PF02311">
    <property type="entry name" value="AraC_binding"/>
    <property type="match status" value="1"/>
</dbReference>
<dbReference type="STRING" id="1503961.SAMN05421736_105118"/>
<keyword evidence="3" id="KW-0804">Transcription</keyword>
<dbReference type="GO" id="GO:0043565">
    <property type="term" value="F:sequence-specific DNA binding"/>
    <property type="evidence" value="ECO:0007669"/>
    <property type="project" value="InterPro"/>
</dbReference>
<dbReference type="SUPFAM" id="SSF46689">
    <property type="entry name" value="Homeodomain-like"/>
    <property type="match status" value="2"/>
</dbReference>
<dbReference type="Proteomes" id="UP000198935">
    <property type="component" value="Unassembled WGS sequence"/>
</dbReference>
<evidence type="ECO:0000256" key="3">
    <source>
        <dbReference type="ARBA" id="ARBA00023163"/>
    </source>
</evidence>
<dbReference type="InterPro" id="IPR018060">
    <property type="entry name" value="HTH_AraC"/>
</dbReference>
<dbReference type="InterPro" id="IPR037923">
    <property type="entry name" value="HTH-like"/>
</dbReference>
<dbReference type="PANTHER" id="PTHR43280:SF30">
    <property type="entry name" value="MMSAB OPERON REGULATORY PROTEIN"/>
    <property type="match status" value="1"/>
</dbReference>
<evidence type="ECO:0000256" key="2">
    <source>
        <dbReference type="ARBA" id="ARBA00023125"/>
    </source>
</evidence>
<feature type="domain" description="HTH araC/xylS-type" evidence="4">
    <location>
        <begin position="185"/>
        <end position="284"/>
    </location>
</feature>
<dbReference type="PROSITE" id="PS00041">
    <property type="entry name" value="HTH_ARAC_FAMILY_1"/>
    <property type="match status" value="1"/>
</dbReference>
<dbReference type="SUPFAM" id="SSF51215">
    <property type="entry name" value="Regulatory protein AraC"/>
    <property type="match status" value="1"/>
</dbReference>
<dbReference type="AlphaFoldDB" id="A0A1H3PMY3"/>